<proteinExistence type="predicted"/>
<dbReference type="SUPFAM" id="SSF56112">
    <property type="entry name" value="Protein kinase-like (PK-like)"/>
    <property type="match status" value="1"/>
</dbReference>
<dbReference type="Proteomes" id="UP000887575">
    <property type="component" value="Unassembled WGS sequence"/>
</dbReference>
<name>A0AAF3EC99_9BILA</name>
<dbReference type="WBParaSite" id="MBELARI_LOCUS11586">
    <property type="protein sequence ID" value="MBELARI_LOCUS11586"/>
    <property type="gene ID" value="MBELARI_LOCUS11586"/>
</dbReference>
<accession>A0AAF3EC99</accession>
<keyword evidence="2" id="KW-1185">Reference proteome</keyword>
<evidence type="ECO:0000313" key="3">
    <source>
        <dbReference type="WBParaSite" id="MBELARI_LOCUS11586"/>
    </source>
</evidence>
<organism evidence="2 3">
    <name type="scientific">Mesorhabditis belari</name>
    <dbReference type="NCBI Taxonomy" id="2138241"/>
    <lineage>
        <taxon>Eukaryota</taxon>
        <taxon>Metazoa</taxon>
        <taxon>Ecdysozoa</taxon>
        <taxon>Nematoda</taxon>
        <taxon>Chromadorea</taxon>
        <taxon>Rhabditida</taxon>
        <taxon>Rhabditina</taxon>
        <taxon>Rhabditomorpha</taxon>
        <taxon>Rhabditoidea</taxon>
        <taxon>Rhabditidae</taxon>
        <taxon>Mesorhabditinae</taxon>
        <taxon>Mesorhabditis</taxon>
    </lineage>
</organism>
<reference evidence="3" key="1">
    <citation type="submission" date="2024-02" db="UniProtKB">
        <authorList>
            <consortium name="WormBaseParasite"/>
        </authorList>
    </citation>
    <scope>IDENTIFICATION</scope>
</reference>
<dbReference type="InterPro" id="IPR011009">
    <property type="entry name" value="Kinase-like_dom_sf"/>
</dbReference>
<dbReference type="Gene3D" id="1.10.510.10">
    <property type="entry name" value="Transferase(Phosphotransferase) domain 1"/>
    <property type="match status" value="1"/>
</dbReference>
<protein>
    <recommendedName>
        <fullName evidence="1">Protein kinase domain-containing protein</fullName>
    </recommendedName>
</protein>
<feature type="domain" description="Protein kinase" evidence="1">
    <location>
        <begin position="1"/>
        <end position="79"/>
    </location>
</feature>
<dbReference type="InterPro" id="IPR000719">
    <property type="entry name" value="Prot_kinase_dom"/>
</dbReference>
<dbReference type="AlphaFoldDB" id="A0AAF3EC99"/>
<evidence type="ECO:0000259" key="1">
    <source>
        <dbReference type="PROSITE" id="PS50011"/>
    </source>
</evidence>
<sequence>METSTSLVSCVGTYRYMSPEVYGYPPRGPRQKPTAQIDVYSAGLVLWEIVERRLVHSKFGPTNFNHPLSSTISGMVFMS</sequence>
<dbReference type="GO" id="GO:0004672">
    <property type="term" value="F:protein kinase activity"/>
    <property type="evidence" value="ECO:0007669"/>
    <property type="project" value="InterPro"/>
</dbReference>
<dbReference type="GO" id="GO:0005524">
    <property type="term" value="F:ATP binding"/>
    <property type="evidence" value="ECO:0007669"/>
    <property type="project" value="InterPro"/>
</dbReference>
<dbReference type="PROSITE" id="PS50011">
    <property type="entry name" value="PROTEIN_KINASE_DOM"/>
    <property type="match status" value="1"/>
</dbReference>
<evidence type="ECO:0000313" key="2">
    <source>
        <dbReference type="Proteomes" id="UP000887575"/>
    </source>
</evidence>